<name>A0A3B4ZFD3_9TELE</name>
<keyword evidence="1" id="KW-0812">Transmembrane</keyword>
<feature type="transmembrane region" description="Helical" evidence="1">
    <location>
        <begin position="15"/>
        <end position="34"/>
    </location>
</feature>
<evidence type="ECO:0000313" key="2">
    <source>
        <dbReference type="Ensembl" id="ENSSPAP00000005094.1"/>
    </source>
</evidence>
<accession>A0A3B4ZFD3</accession>
<feature type="transmembrane region" description="Helical" evidence="1">
    <location>
        <begin position="46"/>
        <end position="68"/>
    </location>
</feature>
<proteinExistence type="predicted"/>
<keyword evidence="1" id="KW-1133">Transmembrane helix</keyword>
<dbReference type="Ensembl" id="ENSSPAT00000005192.1">
    <property type="protein sequence ID" value="ENSSPAP00000005094.1"/>
    <property type="gene ID" value="ENSSPAG00000003948.1"/>
</dbReference>
<reference evidence="2" key="1">
    <citation type="submission" date="2023-09" db="UniProtKB">
        <authorList>
            <consortium name="Ensembl"/>
        </authorList>
    </citation>
    <scope>IDENTIFICATION</scope>
</reference>
<dbReference type="AlphaFoldDB" id="A0A3B4ZFD3"/>
<organism evidence="2">
    <name type="scientific">Stegastes partitus</name>
    <name type="common">bicolor damselfish</name>
    <dbReference type="NCBI Taxonomy" id="144197"/>
    <lineage>
        <taxon>Eukaryota</taxon>
        <taxon>Metazoa</taxon>
        <taxon>Chordata</taxon>
        <taxon>Craniata</taxon>
        <taxon>Vertebrata</taxon>
        <taxon>Euteleostomi</taxon>
        <taxon>Actinopterygii</taxon>
        <taxon>Neopterygii</taxon>
        <taxon>Teleostei</taxon>
        <taxon>Neoteleostei</taxon>
        <taxon>Acanthomorphata</taxon>
        <taxon>Ovalentaria</taxon>
        <taxon>Pomacentridae</taxon>
        <taxon>Stegastes</taxon>
    </lineage>
</organism>
<sequence>LLYILNSLSFPYREFIILFIWKTQAFAFVFFKTLLNNDCHMRREIYTTLCNFTTSVIIVTMVILRIMFPSPQPHATSGQFICDQ</sequence>
<protein>
    <submittedName>
        <fullName evidence="2">Uncharacterized protein</fullName>
    </submittedName>
</protein>
<keyword evidence="1" id="KW-0472">Membrane</keyword>
<evidence type="ECO:0000256" key="1">
    <source>
        <dbReference type="SAM" id="Phobius"/>
    </source>
</evidence>